<gene>
    <name evidence="2" type="ORF">CLV67_102376</name>
</gene>
<feature type="chain" id="PRO_5015765156" evidence="1">
    <location>
        <begin position="30"/>
        <end position="159"/>
    </location>
</feature>
<evidence type="ECO:0000313" key="2">
    <source>
        <dbReference type="EMBL" id="PRX24599.1"/>
    </source>
</evidence>
<comment type="caution">
    <text evidence="2">The sequence shown here is derived from an EMBL/GenBank/DDBJ whole genome shotgun (WGS) entry which is preliminary data.</text>
</comment>
<dbReference type="Proteomes" id="UP000239415">
    <property type="component" value="Unassembled WGS sequence"/>
</dbReference>
<dbReference type="AlphaFoldDB" id="A0A2T0KLU0"/>
<dbReference type="RefSeq" id="WP_106316088.1">
    <property type="nucleotide sequence ID" value="NZ_BOMO01000013.1"/>
</dbReference>
<organism evidence="2 3">
    <name type="scientific">Actinoplanes italicus</name>
    <dbReference type="NCBI Taxonomy" id="113567"/>
    <lineage>
        <taxon>Bacteria</taxon>
        <taxon>Bacillati</taxon>
        <taxon>Actinomycetota</taxon>
        <taxon>Actinomycetes</taxon>
        <taxon>Micromonosporales</taxon>
        <taxon>Micromonosporaceae</taxon>
        <taxon>Actinoplanes</taxon>
    </lineage>
</organism>
<protein>
    <submittedName>
        <fullName evidence="2">Uncharacterized protein</fullName>
    </submittedName>
</protein>
<accession>A0A2T0KLU0</accession>
<evidence type="ECO:0000256" key="1">
    <source>
        <dbReference type="SAM" id="SignalP"/>
    </source>
</evidence>
<sequence>MPKNRWIAVMTAVVLSGAVATLTVVSPFADEDTLVMVSRSEGRQSGEVHFELRGKPVRNLYPGSTRHMKITVENPLDQRLRLEQVTAEVSSSSRHDCPTMPANLQVGAYSGGLPVTVHPAGRTELPGAIPITMPMGASINCAGTDFTVTIYGVGLRTNR</sequence>
<dbReference type="OrthoDB" id="3297081at2"/>
<evidence type="ECO:0000313" key="3">
    <source>
        <dbReference type="Proteomes" id="UP000239415"/>
    </source>
</evidence>
<name>A0A2T0KLU0_9ACTN</name>
<keyword evidence="1" id="KW-0732">Signal</keyword>
<proteinExistence type="predicted"/>
<feature type="signal peptide" evidence="1">
    <location>
        <begin position="1"/>
        <end position="29"/>
    </location>
</feature>
<keyword evidence="3" id="KW-1185">Reference proteome</keyword>
<dbReference type="EMBL" id="PVMZ01000002">
    <property type="protein sequence ID" value="PRX24599.1"/>
    <property type="molecule type" value="Genomic_DNA"/>
</dbReference>
<reference evidence="2 3" key="1">
    <citation type="submission" date="2018-03" db="EMBL/GenBank/DDBJ databases">
        <title>Genomic Encyclopedia of Archaeal and Bacterial Type Strains, Phase II (KMG-II): from individual species to whole genera.</title>
        <authorList>
            <person name="Goeker M."/>
        </authorList>
    </citation>
    <scope>NUCLEOTIDE SEQUENCE [LARGE SCALE GENOMIC DNA]</scope>
    <source>
        <strain evidence="2 3">DSM 43146</strain>
    </source>
</reference>